<name>A0A1I6V272_9PSEU</name>
<dbReference type="SMART" id="SM00347">
    <property type="entry name" value="HTH_MARR"/>
    <property type="match status" value="1"/>
</dbReference>
<organism evidence="2 3">
    <name type="scientific">Saccharopolyspora flava</name>
    <dbReference type="NCBI Taxonomy" id="95161"/>
    <lineage>
        <taxon>Bacteria</taxon>
        <taxon>Bacillati</taxon>
        <taxon>Actinomycetota</taxon>
        <taxon>Actinomycetes</taxon>
        <taxon>Pseudonocardiales</taxon>
        <taxon>Pseudonocardiaceae</taxon>
        <taxon>Saccharopolyspora</taxon>
    </lineage>
</organism>
<dbReference type="Pfam" id="PF01047">
    <property type="entry name" value="MarR"/>
    <property type="match status" value="1"/>
</dbReference>
<dbReference type="GO" id="GO:0006950">
    <property type="term" value="P:response to stress"/>
    <property type="evidence" value="ECO:0007669"/>
    <property type="project" value="TreeGrafter"/>
</dbReference>
<feature type="domain" description="HTH marR-type" evidence="1">
    <location>
        <begin position="1"/>
        <end position="158"/>
    </location>
</feature>
<protein>
    <submittedName>
        <fullName evidence="2">DNA-binding transcriptional regulator, MarR family</fullName>
    </submittedName>
</protein>
<dbReference type="PROSITE" id="PS50995">
    <property type="entry name" value="HTH_MARR_2"/>
    <property type="match status" value="1"/>
</dbReference>
<keyword evidence="3" id="KW-1185">Reference proteome</keyword>
<sequence length="162" mass="17864">MSAKKGIHDVAAEVDLPSDDETVTWWGLVIEGYHATHGRLMNEISERVDLAPGSFDILIRLLRSPDYRLPMTKLAMEAALSSGGFTKVADRLAKADLIRREPSAEDRRVVYAVLTDHGLEVAEEARKVCAEILRNRILAPLGEQQSLSLAEAMRTLRTANAA</sequence>
<evidence type="ECO:0000313" key="2">
    <source>
        <dbReference type="EMBL" id="SFT07762.1"/>
    </source>
</evidence>
<evidence type="ECO:0000259" key="1">
    <source>
        <dbReference type="PROSITE" id="PS50995"/>
    </source>
</evidence>
<dbReference type="AlphaFoldDB" id="A0A1I6V272"/>
<gene>
    <name evidence="2" type="ORF">SAMN05660874_05508</name>
</gene>
<dbReference type="InterPro" id="IPR036390">
    <property type="entry name" value="WH_DNA-bd_sf"/>
</dbReference>
<evidence type="ECO:0000313" key="3">
    <source>
        <dbReference type="Proteomes" id="UP000198852"/>
    </source>
</evidence>
<dbReference type="PANTHER" id="PTHR33164">
    <property type="entry name" value="TRANSCRIPTIONAL REGULATOR, MARR FAMILY"/>
    <property type="match status" value="1"/>
</dbReference>
<dbReference type="Gene3D" id="1.10.10.10">
    <property type="entry name" value="Winged helix-like DNA-binding domain superfamily/Winged helix DNA-binding domain"/>
    <property type="match status" value="1"/>
</dbReference>
<keyword evidence="2" id="KW-0238">DNA-binding</keyword>
<proteinExistence type="predicted"/>
<dbReference type="InterPro" id="IPR000835">
    <property type="entry name" value="HTH_MarR-typ"/>
</dbReference>
<dbReference type="OrthoDB" id="5295456at2"/>
<dbReference type="Proteomes" id="UP000198852">
    <property type="component" value="Unassembled WGS sequence"/>
</dbReference>
<accession>A0A1I6V272</accession>
<reference evidence="3" key="1">
    <citation type="submission" date="2016-10" db="EMBL/GenBank/DDBJ databases">
        <authorList>
            <person name="Varghese N."/>
            <person name="Submissions S."/>
        </authorList>
    </citation>
    <scope>NUCLEOTIDE SEQUENCE [LARGE SCALE GENOMIC DNA]</scope>
    <source>
        <strain evidence="3">DSM 44771</strain>
    </source>
</reference>
<dbReference type="InterPro" id="IPR039422">
    <property type="entry name" value="MarR/SlyA-like"/>
</dbReference>
<dbReference type="STRING" id="95161.SAMN05660874_05508"/>
<dbReference type="SUPFAM" id="SSF46785">
    <property type="entry name" value="Winged helix' DNA-binding domain"/>
    <property type="match status" value="1"/>
</dbReference>
<dbReference type="RefSeq" id="WP_093423934.1">
    <property type="nucleotide sequence ID" value="NZ_FOZX01000015.1"/>
</dbReference>
<dbReference type="GO" id="GO:0003677">
    <property type="term" value="F:DNA binding"/>
    <property type="evidence" value="ECO:0007669"/>
    <property type="project" value="UniProtKB-KW"/>
</dbReference>
<dbReference type="EMBL" id="FOZX01000015">
    <property type="protein sequence ID" value="SFT07762.1"/>
    <property type="molecule type" value="Genomic_DNA"/>
</dbReference>
<dbReference type="PANTHER" id="PTHR33164:SF43">
    <property type="entry name" value="HTH-TYPE TRANSCRIPTIONAL REPRESSOR YETL"/>
    <property type="match status" value="1"/>
</dbReference>
<dbReference type="GO" id="GO:0003700">
    <property type="term" value="F:DNA-binding transcription factor activity"/>
    <property type="evidence" value="ECO:0007669"/>
    <property type="project" value="InterPro"/>
</dbReference>
<dbReference type="InterPro" id="IPR036388">
    <property type="entry name" value="WH-like_DNA-bd_sf"/>
</dbReference>